<organism evidence="2 3">
    <name type="scientific">Gopherus evgoodei</name>
    <name type="common">Goodes thornscrub tortoise</name>
    <dbReference type="NCBI Taxonomy" id="1825980"/>
    <lineage>
        <taxon>Eukaryota</taxon>
        <taxon>Metazoa</taxon>
        <taxon>Chordata</taxon>
        <taxon>Craniata</taxon>
        <taxon>Vertebrata</taxon>
        <taxon>Euteleostomi</taxon>
        <taxon>Archelosauria</taxon>
        <taxon>Testudinata</taxon>
        <taxon>Testudines</taxon>
        <taxon>Cryptodira</taxon>
        <taxon>Durocryptodira</taxon>
        <taxon>Testudinoidea</taxon>
        <taxon>Testudinidae</taxon>
        <taxon>Gopherus</taxon>
    </lineage>
</organism>
<accession>A0A8C4VPN2</accession>
<sequence>MRAEGAPRGEGLERFSSPGKGRGLRALQRFAPGELLFSCPAYTCVLTVSERGNHCEGCFARYRPGKEGALYHPGAWMNTAASMISTAKGFYIAGTPSPAFHSLRCSLPQVYTPLKIH</sequence>
<dbReference type="Gene3D" id="2.170.270.10">
    <property type="entry name" value="SET domain"/>
    <property type="match status" value="1"/>
</dbReference>
<feature type="region of interest" description="Disordered" evidence="1">
    <location>
        <begin position="1"/>
        <end position="23"/>
    </location>
</feature>
<name>A0A8C4VPN2_9SAUR</name>
<keyword evidence="3" id="KW-1185">Reference proteome</keyword>
<dbReference type="Proteomes" id="UP000694390">
    <property type="component" value="Unassembled WGS sequence"/>
</dbReference>
<dbReference type="AlphaFoldDB" id="A0A8C4VPN2"/>
<reference evidence="2" key="1">
    <citation type="submission" date="2025-08" db="UniProtKB">
        <authorList>
            <consortium name="Ensembl"/>
        </authorList>
    </citation>
    <scope>IDENTIFICATION</scope>
</reference>
<evidence type="ECO:0000256" key="1">
    <source>
        <dbReference type="SAM" id="MobiDB-lite"/>
    </source>
</evidence>
<protein>
    <submittedName>
        <fullName evidence="2">Uncharacterized protein</fullName>
    </submittedName>
</protein>
<reference evidence="2" key="2">
    <citation type="submission" date="2025-09" db="UniProtKB">
        <authorList>
            <consortium name="Ensembl"/>
        </authorList>
    </citation>
    <scope>IDENTIFICATION</scope>
</reference>
<dbReference type="Ensembl" id="ENSGEVT00005004520.1">
    <property type="protein sequence ID" value="ENSGEVP00005004328.1"/>
    <property type="gene ID" value="ENSGEVG00005003108.1"/>
</dbReference>
<dbReference type="InterPro" id="IPR046341">
    <property type="entry name" value="SET_dom_sf"/>
</dbReference>
<evidence type="ECO:0000313" key="2">
    <source>
        <dbReference type="Ensembl" id="ENSGEVP00005004328.1"/>
    </source>
</evidence>
<dbReference type="GeneTree" id="ENSGT00940000157082"/>
<dbReference type="OrthoDB" id="5945798at2759"/>
<dbReference type="SUPFAM" id="SSF82199">
    <property type="entry name" value="SET domain"/>
    <property type="match status" value="1"/>
</dbReference>
<proteinExistence type="predicted"/>
<evidence type="ECO:0000313" key="3">
    <source>
        <dbReference type="Proteomes" id="UP000694390"/>
    </source>
</evidence>
<feature type="compositionally biased region" description="Basic and acidic residues" evidence="1">
    <location>
        <begin position="1"/>
        <end position="13"/>
    </location>
</feature>